<dbReference type="STRING" id="996342.SAMN05443551_3537"/>
<evidence type="ECO:0000313" key="3">
    <source>
        <dbReference type="Proteomes" id="UP000184221"/>
    </source>
</evidence>
<proteinExistence type="predicted"/>
<accession>A0A1M5WV79</accession>
<organism evidence="2 3">
    <name type="scientific">Marivita hallyeonensis</name>
    <dbReference type="NCBI Taxonomy" id="996342"/>
    <lineage>
        <taxon>Bacteria</taxon>
        <taxon>Pseudomonadati</taxon>
        <taxon>Pseudomonadota</taxon>
        <taxon>Alphaproteobacteria</taxon>
        <taxon>Rhodobacterales</taxon>
        <taxon>Roseobacteraceae</taxon>
        <taxon>Marivita</taxon>
    </lineage>
</organism>
<feature type="transmembrane region" description="Helical" evidence="1">
    <location>
        <begin position="187"/>
        <end position="207"/>
    </location>
</feature>
<dbReference type="EMBL" id="FQXC01000005">
    <property type="protein sequence ID" value="SHH91360.1"/>
    <property type="molecule type" value="Genomic_DNA"/>
</dbReference>
<feature type="transmembrane region" description="Helical" evidence="1">
    <location>
        <begin position="12"/>
        <end position="35"/>
    </location>
</feature>
<name>A0A1M5WV79_9RHOB</name>
<gene>
    <name evidence="2" type="ORF">SAMN05443551_3537</name>
</gene>
<dbReference type="Proteomes" id="UP000184221">
    <property type="component" value="Unassembled WGS sequence"/>
</dbReference>
<keyword evidence="1" id="KW-0472">Membrane</keyword>
<evidence type="ECO:0000313" key="2">
    <source>
        <dbReference type="EMBL" id="SHH91360.1"/>
    </source>
</evidence>
<dbReference type="AlphaFoldDB" id="A0A1M5WV79"/>
<keyword evidence="3" id="KW-1185">Reference proteome</keyword>
<sequence>MLATIAPRWPRAFTTIGFGAAACAIVFLSTVVAVLPDLRTEVSELSLRAESILLEADNQGLATEDLRNELEEVIARIEAPVTFLIGKAGDWYLRLNNAEAFLVGLVSLFVIYSVGELTIALGRASPISFLRDHSLMLIGEAAKFENAIIVREYENFASSLVVLQGLTSLITLYVGTAVFHLVETWDYFRFGRVLAIAALCQLLVVLVQMANQRYFRQILEPLQKTSQENET</sequence>
<keyword evidence="1" id="KW-1133">Transmembrane helix</keyword>
<keyword evidence="1" id="KW-0812">Transmembrane</keyword>
<evidence type="ECO:0000256" key="1">
    <source>
        <dbReference type="SAM" id="Phobius"/>
    </source>
</evidence>
<feature type="transmembrane region" description="Helical" evidence="1">
    <location>
        <begin position="100"/>
        <end position="121"/>
    </location>
</feature>
<feature type="transmembrane region" description="Helical" evidence="1">
    <location>
        <begin position="160"/>
        <end position="181"/>
    </location>
</feature>
<reference evidence="2 3" key="1">
    <citation type="submission" date="2016-11" db="EMBL/GenBank/DDBJ databases">
        <authorList>
            <person name="Jaros S."/>
            <person name="Januszkiewicz K."/>
            <person name="Wedrychowicz H."/>
        </authorList>
    </citation>
    <scope>NUCLEOTIDE SEQUENCE [LARGE SCALE GENOMIC DNA]</scope>
    <source>
        <strain evidence="2 3">DSM 29431</strain>
    </source>
</reference>
<protein>
    <submittedName>
        <fullName evidence="2">Uncharacterized protein</fullName>
    </submittedName>
</protein>